<name>A0A1Q6BGB8_ECOLX</name>
<comment type="caution">
    <text evidence="1">The sequence shown here is derived from an EMBL/GenBank/DDBJ whole genome shotgun (WGS) entry which is preliminary data.</text>
</comment>
<dbReference type="Proteomes" id="UP000185794">
    <property type="component" value="Unassembled WGS sequence"/>
</dbReference>
<evidence type="ECO:0000313" key="1">
    <source>
        <dbReference type="EMBL" id="OKV13081.1"/>
    </source>
</evidence>
<dbReference type="InterPro" id="IPR027417">
    <property type="entry name" value="P-loop_NTPase"/>
</dbReference>
<proteinExistence type="predicted"/>
<dbReference type="Gene3D" id="3.40.50.300">
    <property type="entry name" value="P-loop containing nucleotide triphosphate hydrolases"/>
    <property type="match status" value="1"/>
</dbReference>
<evidence type="ECO:0000313" key="2">
    <source>
        <dbReference type="Proteomes" id="UP000185794"/>
    </source>
</evidence>
<gene>
    <name evidence="1" type="ORF">AWP47_09760</name>
</gene>
<organism evidence="1 2">
    <name type="scientific">Escherichia coli</name>
    <dbReference type="NCBI Taxonomy" id="562"/>
    <lineage>
        <taxon>Bacteria</taxon>
        <taxon>Pseudomonadati</taxon>
        <taxon>Pseudomonadota</taxon>
        <taxon>Gammaproteobacteria</taxon>
        <taxon>Enterobacterales</taxon>
        <taxon>Enterobacteriaceae</taxon>
        <taxon>Escherichia</taxon>
    </lineage>
</organism>
<protein>
    <submittedName>
        <fullName evidence="1">AAA family ATPase</fullName>
    </submittedName>
</protein>
<dbReference type="EMBL" id="LRKC01000116">
    <property type="protein sequence ID" value="OKV13081.1"/>
    <property type="molecule type" value="Genomic_DNA"/>
</dbReference>
<reference evidence="1 2" key="1">
    <citation type="journal article" date="2017" name="Front. Cell. Infect. Microbiol.">
        <title>Chaperone-usher pili loci of human colonization factor-negative enterotoxigenic Escherichia coli.</title>
        <authorList>
            <person name="Del Canto F."/>
            <person name="Vidal R."/>
            <person name="Stine O.C."/>
            <person name="Pop M."/>
        </authorList>
    </citation>
    <scope>NUCLEOTIDE SEQUENCE [LARGE SCALE GENOMIC DNA]</scope>
    <source>
        <strain evidence="1 2">700324</strain>
    </source>
</reference>
<dbReference type="AlphaFoldDB" id="A0A1Q6BGB8"/>
<dbReference type="SUPFAM" id="SSF52540">
    <property type="entry name" value="P-loop containing nucleoside triphosphate hydrolases"/>
    <property type="match status" value="1"/>
</dbReference>
<sequence length="399" mass="45648">MAFTKIRIDNLFCFENSILDLSFSRPPINSSLEGEYIDGFEKFYFKKVCIVSGANASGKTSLGRVMLSVLRFLSSGVFNPEPLKITDKRKPAYIEVDFFQSHLKCLFRAGVWLRAMDESVVVEKIAMASVDLRSSESCAKTTKRLDAVWDAQKFELNGQNRFFSTENANSKEFSQYLEDLDFVLGWHFILSENQENTDKISRIKKNVLNSILKTFDNTVKSVSGLTLKDDEGKEDLQGYSVVFNNGDRVIIDMEGDITNKDRLSRGTYEAVKISHLLSGVLEDKIEEREFNFPCSGVYFLDEKMAFTHTELEKMMVTLIISKLCRYGQFIYTTHNYDILSLDLPTHSYTFTKKVDGVTTFVEATTHHKKNDRNLLNKVKNDCFATIPDVSLIEEMLFED</sequence>
<dbReference type="RefSeq" id="WP_000885991.1">
    <property type="nucleotide sequence ID" value="NZ_AP025180.1"/>
</dbReference>
<accession>A0A1Q6BGB8</accession>